<dbReference type="FunFam" id="3.40.109.10:FF:000001">
    <property type="entry name" value="Nitroreductase family"/>
    <property type="match status" value="1"/>
</dbReference>
<reference evidence="5 6" key="1">
    <citation type="submission" date="2019-04" db="EMBL/GenBank/DDBJ databases">
        <title>Microbes associate with the intestines of laboratory mice.</title>
        <authorList>
            <person name="Navarre W."/>
            <person name="Wong E."/>
            <person name="Huang K."/>
            <person name="Tropini C."/>
            <person name="Ng K."/>
            <person name="Yu B."/>
        </authorList>
    </citation>
    <scope>NUCLEOTIDE SEQUENCE [LARGE SCALE GENOMIC DNA]</scope>
    <source>
        <strain evidence="5 6">NM50_B9-20</strain>
    </source>
</reference>
<sequence length="199" mass="22717">MNKNFYEAIKERRSIYAISKESPISDERIKEIVEYIVKHVPSAFNSQTTRAVVLLGESHDKLWNITMEALRKIVPENDFASTEAKINSFKGGYGTVLFFEDFAVVESLQEQFELYKDNFPVWALQGSGMMQFSVWTAFAAEGLGASLQHYTELIDAEVKKEFNIPNNWRMMAQMPFGKIVAGAGEKEFSPIEDRVKIIK</sequence>
<dbReference type="InterPro" id="IPR000415">
    <property type="entry name" value="Nitroreductase-like"/>
</dbReference>
<keyword evidence="6" id="KW-1185">Reference proteome</keyword>
<keyword evidence="2" id="KW-0963">Cytoplasm</keyword>
<dbReference type="GO" id="GO:0034599">
    <property type="term" value="P:cellular response to oxidative stress"/>
    <property type="evidence" value="ECO:0007669"/>
    <property type="project" value="InterPro"/>
</dbReference>
<dbReference type="SUPFAM" id="SSF55469">
    <property type="entry name" value="FMN-dependent nitroreductase-like"/>
    <property type="match status" value="1"/>
</dbReference>
<dbReference type="OrthoDB" id="9810617at2"/>
<dbReference type="GO" id="GO:0016491">
    <property type="term" value="F:oxidoreductase activity"/>
    <property type="evidence" value="ECO:0007669"/>
    <property type="project" value="UniProtKB-KW"/>
</dbReference>
<keyword evidence="3" id="KW-0560">Oxidoreductase</keyword>
<dbReference type="Gene3D" id="3.40.109.10">
    <property type="entry name" value="NADH Oxidase"/>
    <property type="match status" value="1"/>
</dbReference>
<accession>A0A4S2DM30</accession>
<dbReference type="GO" id="GO:0005737">
    <property type="term" value="C:cytoplasm"/>
    <property type="evidence" value="ECO:0007669"/>
    <property type="project" value="UniProtKB-SubCell"/>
</dbReference>
<organism evidence="5 6">
    <name type="scientific">Clostridium sartagoforme</name>
    <dbReference type="NCBI Taxonomy" id="84031"/>
    <lineage>
        <taxon>Bacteria</taxon>
        <taxon>Bacillati</taxon>
        <taxon>Bacillota</taxon>
        <taxon>Clostridia</taxon>
        <taxon>Eubacteriales</taxon>
        <taxon>Clostridiaceae</taxon>
        <taxon>Clostridium</taxon>
    </lineage>
</organism>
<dbReference type="PANTHER" id="PTHR43035">
    <property type="entry name" value="FATTY ACID REPRESSION MUTANT PROTEIN 2-RELATED"/>
    <property type="match status" value="1"/>
</dbReference>
<dbReference type="InterPro" id="IPR029479">
    <property type="entry name" value="Nitroreductase"/>
</dbReference>
<gene>
    <name evidence="5" type="ORF">E5347_10170</name>
</gene>
<dbReference type="InterPro" id="IPR033877">
    <property type="entry name" value="Frm2/Hbn1"/>
</dbReference>
<feature type="domain" description="Nitroreductase" evidence="4">
    <location>
        <begin position="9"/>
        <end position="178"/>
    </location>
</feature>
<dbReference type="EMBL" id="SRYR01000004">
    <property type="protein sequence ID" value="TGY42093.1"/>
    <property type="molecule type" value="Genomic_DNA"/>
</dbReference>
<name>A0A4S2DM30_9CLOT</name>
<evidence type="ECO:0000256" key="2">
    <source>
        <dbReference type="ARBA" id="ARBA00022490"/>
    </source>
</evidence>
<comment type="subcellular location">
    <subcellularLocation>
        <location evidence="1">Cytoplasm</location>
    </subcellularLocation>
</comment>
<evidence type="ECO:0000256" key="1">
    <source>
        <dbReference type="ARBA" id="ARBA00004496"/>
    </source>
</evidence>
<evidence type="ECO:0000313" key="5">
    <source>
        <dbReference type="EMBL" id="TGY42093.1"/>
    </source>
</evidence>
<comment type="caution">
    <text evidence="5">The sequence shown here is derived from an EMBL/GenBank/DDBJ whole genome shotgun (WGS) entry which is preliminary data.</text>
</comment>
<dbReference type="Pfam" id="PF00881">
    <property type="entry name" value="Nitroreductase"/>
    <property type="match status" value="1"/>
</dbReference>
<dbReference type="RefSeq" id="WP_136007017.1">
    <property type="nucleotide sequence ID" value="NZ_SRYR01000004.1"/>
</dbReference>
<evidence type="ECO:0000259" key="4">
    <source>
        <dbReference type="Pfam" id="PF00881"/>
    </source>
</evidence>
<proteinExistence type="predicted"/>
<dbReference type="CDD" id="cd02140">
    <property type="entry name" value="Frm2-like"/>
    <property type="match status" value="1"/>
</dbReference>
<protein>
    <submittedName>
        <fullName evidence="5">Nitroreductase family protein</fullName>
    </submittedName>
</protein>
<dbReference type="PANTHER" id="PTHR43035:SF1">
    <property type="entry name" value="FATTY ACID REPRESSION MUTANT PROTEIN 2-RELATED"/>
    <property type="match status" value="1"/>
</dbReference>
<evidence type="ECO:0000256" key="3">
    <source>
        <dbReference type="ARBA" id="ARBA00023002"/>
    </source>
</evidence>
<dbReference type="AlphaFoldDB" id="A0A4S2DM30"/>
<dbReference type="Proteomes" id="UP000306888">
    <property type="component" value="Unassembled WGS sequence"/>
</dbReference>
<evidence type="ECO:0000313" key="6">
    <source>
        <dbReference type="Proteomes" id="UP000306888"/>
    </source>
</evidence>